<evidence type="ECO:0000256" key="13">
    <source>
        <dbReference type="ARBA" id="ARBA00071271"/>
    </source>
</evidence>
<keyword evidence="3" id="KW-0645">Protease</keyword>
<dbReference type="InterPro" id="IPR011650">
    <property type="entry name" value="Peptidase_M20_dimer"/>
</dbReference>
<evidence type="ECO:0000259" key="18">
    <source>
        <dbReference type="Pfam" id="PF07687"/>
    </source>
</evidence>
<dbReference type="EC" id="3.4.13.18" evidence="10"/>
<dbReference type="PIRSF" id="PIRSF016599">
    <property type="entry name" value="Xaa-His_dipept"/>
    <property type="match status" value="1"/>
</dbReference>
<keyword evidence="4" id="KW-0479">Metal-binding</keyword>
<dbReference type="InterPro" id="IPR002933">
    <property type="entry name" value="Peptidase_M20"/>
</dbReference>
<reference evidence="19 20" key="1">
    <citation type="submission" date="2019-12" db="EMBL/GenBank/DDBJ databases">
        <title>Genome sequenceing of Clostridium bovifaecis.</title>
        <authorList>
            <person name="Yao Y."/>
        </authorList>
    </citation>
    <scope>NUCLEOTIDE SEQUENCE [LARGE SCALE GENOMIC DNA]</scope>
    <source>
        <strain evidence="19 20">BXX</strain>
    </source>
</reference>
<dbReference type="GO" id="GO:0046872">
    <property type="term" value="F:metal ion binding"/>
    <property type="evidence" value="ECO:0007669"/>
    <property type="project" value="UniProtKB-KW"/>
</dbReference>
<evidence type="ECO:0000256" key="11">
    <source>
        <dbReference type="ARBA" id="ARBA00044252"/>
    </source>
</evidence>
<evidence type="ECO:0000256" key="8">
    <source>
        <dbReference type="ARBA" id="ARBA00023285"/>
    </source>
</evidence>
<comment type="catalytic activity">
    <reaction evidence="9">
        <text>Hydrolysis of dipeptides, preferentially hydrophobic dipeptides including prolyl amino acids.</text>
        <dbReference type="EC" id="3.4.13.18"/>
    </reaction>
</comment>
<evidence type="ECO:0000313" key="20">
    <source>
        <dbReference type="Proteomes" id="UP000422764"/>
    </source>
</evidence>
<dbReference type="GO" id="GO:0006508">
    <property type="term" value="P:proteolysis"/>
    <property type="evidence" value="ECO:0007669"/>
    <property type="project" value="UniProtKB-KW"/>
</dbReference>
<dbReference type="Gene3D" id="3.40.630.10">
    <property type="entry name" value="Zn peptidases"/>
    <property type="match status" value="2"/>
</dbReference>
<comment type="cofactor">
    <cofactor evidence="2">
        <name>Zn(2+)</name>
        <dbReference type="ChEBI" id="CHEBI:29105"/>
    </cofactor>
</comment>
<keyword evidence="7" id="KW-0482">Metalloprotease</keyword>
<gene>
    <name evidence="19" type="primary">pepD</name>
    <name evidence="19" type="ORF">GOM49_01225</name>
</gene>
<evidence type="ECO:0000256" key="5">
    <source>
        <dbReference type="ARBA" id="ARBA00022801"/>
    </source>
</evidence>
<dbReference type="PANTHER" id="PTHR43501">
    <property type="entry name" value="CYTOSOL NON-SPECIFIC DIPEPTIDASE"/>
    <property type="match status" value="1"/>
</dbReference>
<dbReference type="AlphaFoldDB" id="A0A6I6EY90"/>
<accession>A0A6I6EY90</accession>
<dbReference type="InterPro" id="IPR001160">
    <property type="entry name" value="Peptidase_M20C"/>
</dbReference>
<keyword evidence="19" id="KW-0224">Dipeptidase</keyword>
<organism evidence="19 20">
    <name type="scientific">Clostridium bovifaecis</name>
    <dbReference type="NCBI Taxonomy" id="2184719"/>
    <lineage>
        <taxon>Bacteria</taxon>
        <taxon>Bacillati</taxon>
        <taxon>Bacillota</taxon>
        <taxon>Clostridia</taxon>
        <taxon>Eubacteriales</taxon>
        <taxon>Clostridiaceae</taxon>
        <taxon>Clostridium</taxon>
    </lineage>
</organism>
<dbReference type="GO" id="GO:0005829">
    <property type="term" value="C:cytosol"/>
    <property type="evidence" value="ECO:0007669"/>
    <property type="project" value="TreeGrafter"/>
</dbReference>
<evidence type="ECO:0000256" key="3">
    <source>
        <dbReference type="ARBA" id="ARBA00022670"/>
    </source>
</evidence>
<dbReference type="PRINTS" id="PR00934">
    <property type="entry name" value="XHISDIPTASE"/>
</dbReference>
<evidence type="ECO:0000256" key="15">
    <source>
        <dbReference type="ARBA" id="ARBA00076004"/>
    </source>
</evidence>
<dbReference type="FunFam" id="3.40.630.10:FF:000015">
    <property type="entry name" value="Aminoacyl-histidine dipeptidase PepD"/>
    <property type="match status" value="1"/>
</dbReference>
<evidence type="ECO:0000256" key="12">
    <source>
        <dbReference type="ARBA" id="ARBA00061423"/>
    </source>
</evidence>
<evidence type="ECO:0000256" key="10">
    <source>
        <dbReference type="ARBA" id="ARBA00038976"/>
    </source>
</evidence>
<feature type="domain" description="Peptidase M20 dimerisation" evidence="18">
    <location>
        <begin position="213"/>
        <end position="296"/>
    </location>
</feature>
<evidence type="ECO:0000256" key="9">
    <source>
        <dbReference type="ARBA" id="ARBA00036421"/>
    </source>
</evidence>
<evidence type="ECO:0000256" key="4">
    <source>
        <dbReference type="ARBA" id="ARBA00022723"/>
    </source>
</evidence>
<evidence type="ECO:0000256" key="2">
    <source>
        <dbReference type="ARBA" id="ARBA00001947"/>
    </source>
</evidence>
<dbReference type="Proteomes" id="UP000422764">
    <property type="component" value="Chromosome"/>
</dbReference>
<dbReference type="FunFam" id="3.40.630.10:FF:000072">
    <property type="entry name" value="Aminoacyl-histidine dipeptidase"/>
    <property type="match status" value="1"/>
</dbReference>
<dbReference type="SUPFAM" id="SSF55031">
    <property type="entry name" value="Bacterial exopeptidase dimerisation domain"/>
    <property type="match status" value="1"/>
</dbReference>
<keyword evidence="8" id="KW-0170">Cobalt</keyword>
<evidence type="ECO:0000256" key="14">
    <source>
        <dbReference type="ARBA" id="ARBA00075285"/>
    </source>
</evidence>
<keyword evidence="6" id="KW-0862">Zinc</keyword>
<dbReference type="NCBIfam" id="TIGR01893">
    <property type="entry name" value="aa-his-dipept"/>
    <property type="match status" value="1"/>
</dbReference>
<comment type="cofactor">
    <cofactor evidence="1">
        <name>Co(2+)</name>
        <dbReference type="ChEBI" id="CHEBI:48828"/>
    </cofactor>
</comment>
<evidence type="ECO:0000256" key="7">
    <source>
        <dbReference type="ARBA" id="ARBA00023049"/>
    </source>
</evidence>
<evidence type="ECO:0000256" key="6">
    <source>
        <dbReference type="ARBA" id="ARBA00022833"/>
    </source>
</evidence>
<comment type="similarity">
    <text evidence="12">Belongs to the peptidase M20C family.</text>
</comment>
<dbReference type="InterPro" id="IPR036264">
    <property type="entry name" value="Bact_exopeptidase_dim_dom"/>
</dbReference>
<name>A0A6I6EY90_9CLOT</name>
<dbReference type="SUPFAM" id="SSF53187">
    <property type="entry name" value="Zn-dependent exopeptidases"/>
    <property type="match status" value="1"/>
</dbReference>
<protein>
    <recommendedName>
        <fullName evidence="13">Cytosol non-specific dipeptidase</fullName>
        <ecNumber evidence="10">3.4.13.18</ecNumber>
    </recommendedName>
    <alternativeName>
        <fullName evidence="16">Aminoacyl-histidine dipeptidase</fullName>
    </alternativeName>
    <alternativeName>
        <fullName evidence="15">Beta-alanyl-histidine dipeptidase</fullName>
    </alternativeName>
    <alternativeName>
        <fullName evidence="14">Carnosinase</fullName>
    </alternativeName>
    <alternativeName>
        <fullName evidence="11">Peptidase D</fullName>
    </alternativeName>
    <alternativeName>
        <fullName evidence="17">Xaa-His dipeptidase</fullName>
    </alternativeName>
</protein>
<dbReference type="Pfam" id="PF07687">
    <property type="entry name" value="M20_dimer"/>
    <property type="match status" value="1"/>
</dbReference>
<dbReference type="GO" id="GO:0070573">
    <property type="term" value="F:metallodipeptidase activity"/>
    <property type="evidence" value="ECO:0007669"/>
    <property type="project" value="TreeGrafter"/>
</dbReference>
<evidence type="ECO:0000256" key="1">
    <source>
        <dbReference type="ARBA" id="ARBA00001941"/>
    </source>
</evidence>
<sequence>MSNLDNILKDLSPSLVFKYFEEISRIPRCSGSEKAISDYLVNFARAHNLEVIQDEVLNVIIKKEATKGYENAPVVILQGHMDMVCEKNKETEHDFEKDPIKLRIEGDFVKATGTTLGADNGIAIAYCLAILASNDIEHPSIEVLITTEEETGMGGASGVKAENLSGKTLINIDSEEEGELLSSCAGGVRNSVRLTIELEEKKQGFIPYKVIVKGLKGGHSGMDIDKGRGNSNKLMGRLLNDINSQMEIYISDINGGAKMNAIPREAEAVIFIREGSESTLNSIVKKMQNVFKDELRVSDPGVALELAEMDKKPYRVFSRALTDKIIALLMLIPQGVQTMSMDIKGLVQSSTNLGVVTTTEDEVTFESAIRSSVKSLKESIVAEIECLCKLVGAAMALESDYPAWEYRENSYIREVFKNVYKDMYGSEPKVTAIHAGLECGILKDIIGDIDMISFGPNMYDVHTPEEKLSISSTKRTYEYLIQVLKAIK</sequence>
<dbReference type="EMBL" id="CP046522">
    <property type="protein sequence ID" value="QGU93934.1"/>
    <property type="molecule type" value="Genomic_DNA"/>
</dbReference>
<evidence type="ECO:0000256" key="16">
    <source>
        <dbReference type="ARBA" id="ARBA00077688"/>
    </source>
</evidence>
<keyword evidence="20" id="KW-1185">Reference proteome</keyword>
<dbReference type="PANTHER" id="PTHR43501:SF1">
    <property type="entry name" value="CYTOSOL NON-SPECIFIC DIPEPTIDASE"/>
    <property type="match status" value="1"/>
</dbReference>
<proteinExistence type="inferred from homology"/>
<keyword evidence="5 19" id="KW-0378">Hydrolase</keyword>
<dbReference type="CDD" id="cd03890">
    <property type="entry name" value="M20_pepD"/>
    <property type="match status" value="1"/>
</dbReference>
<evidence type="ECO:0000256" key="17">
    <source>
        <dbReference type="ARBA" id="ARBA00078074"/>
    </source>
</evidence>
<evidence type="ECO:0000313" key="19">
    <source>
        <dbReference type="EMBL" id="QGU93934.1"/>
    </source>
</evidence>
<dbReference type="Pfam" id="PF01546">
    <property type="entry name" value="Peptidase_M20"/>
    <property type="match status" value="1"/>
</dbReference>